<dbReference type="InParanoid" id="D8TYK6"/>
<proteinExistence type="predicted"/>
<protein>
    <submittedName>
        <fullName evidence="1">Uncharacterized protein</fullName>
    </submittedName>
</protein>
<sequence length="162" mass="17077">MDLTSAIQAWATFNAIPATTVLAFVRPEWSLVTARSFLNNHKGTLHLGTCSFGRRGRPMLAVRCNGDTQRLLHVAGVPGDKTEAFWRSELGLAMNPSSDAPQRGAAPTTYEPPCCHASPGSCGCSGSAEAGVPVATPSAVAILAEPHQLPQHQNPTFQAQTS</sequence>
<dbReference type="Proteomes" id="UP000001058">
    <property type="component" value="Unassembled WGS sequence"/>
</dbReference>
<keyword evidence="2" id="KW-1185">Reference proteome</keyword>
<accession>D8TYK6</accession>
<organism evidence="2">
    <name type="scientific">Volvox carteri f. nagariensis</name>
    <dbReference type="NCBI Taxonomy" id="3068"/>
    <lineage>
        <taxon>Eukaryota</taxon>
        <taxon>Viridiplantae</taxon>
        <taxon>Chlorophyta</taxon>
        <taxon>core chlorophytes</taxon>
        <taxon>Chlorophyceae</taxon>
        <taxon>CS clade</taxon>
        <taxon>Chlamydomonadales</taxon>
        <taxon>Volvocaceae</taxon>
        <taxon>Volvox</taxon>
    </lineage>
</organism>
<reference evidence="1 2" key="1">
    <citation type="journal article" date="2010" name="Science">
        <title>Genomic analysis of organismal complexity in the multicellular green alga Volvox carteri.</title>
        <authorList>
            <person name="Prochnik S.E."/>
            <person name="Umen J."/>
            <person name="Nedelcu A.M."/>
            <person name="Hallmann A."/>
            <person name="Miller S.M."/>
            <person name="Nishii I."/>
            <person name="Ferris P."/>
            <person name="Kuo A."/>
            <person name="Mitros T."/>
            <person name="Fritz-Laylin L.K."/>
            <person name="Hellsten U."/>
            <person name="Chapman J."/>
            <person name="Simakov O."/>
            <person name="Rensing S.A."/>
            <person name="Terry A."/>
            <person name="Pangilinan J."/>
            <person name="Kapitonov V."/>
            <person name="Jurka J."/>
            <person name="Salamov A."/>
            <person name="Shapiro H."/>
            <person name="Schmutz J."/>
            <person name="Grimwood J."/>
            <person name="Lindquist E."/>
            <person name="Lucas S."/>
            <person name="Grigoriev I.V."/>
            <person name="Schmitt R."/>
            <person name="Kirk D."/>
            <person name="Rokhsar D.S."/>
        </authorList>
    </citation>
    <scope>NUCLEOTIDE SEQUENCE [LARGE SCALE GENOMIC DNA]</scope>
    <source>
        <strain evidence="2">f. Nagariensis / Eve</strain>
    </source>
</reference>
<gene>
    <name evidence="1" type="ORF">VOLCADRAFT_92093</name>
</gene>
<dbReference type="AlphaFoldDB" id="D8TYK6"/>
<evidence type="ECO:0000313" key="1">
    <source>
        <dbReference type="EMBL" id="EFJ47411.1"/>
    </source>
</evidence>
<name>D8TYK6_VOLCA</name>
<dbReference type="GeneID" id="9615601"/>
<dbReference type="KEGG" id="vcn:VOLCADRAFT_92093"/>
<evidence type="ECO:0000313" key="2">
    <source>
        <dbReference type="Proteomes" id="UP000001058"/>
    </source>
</evidence>
<dbReference type="RefSeq" id="XP_002951600.1">
    <property type="nucleotide sequence ID" value="XM_002951554.1"/>
</dbReference>
<dbReference type="EMBL" id="GL378345">
    <property type="protein sequence ID" value="EFJ47411.1"/>
    <property type="molecule type" value="Genomic_DNA"/>
</dbReference>